<dbReference type="PANTHER" id="PTHR33055">
    <property type="entry name" value="TRANSPOSASE FOR INSERTION SEQUENCE ELEMENT IS1111A"/>
    <property type="match status" value="1"/>
</dbReference>
<dbReference type="Pfam" id="PF02371">
    <property type="entry name" value="Transposase_20"/>
    <property type="match status" value="1"/>
</dbReference>
<dbReference type="GO" id="GO:0004803">
    <property type="term" value="F:transposase activity"/>
    <property type="evidence" value="ECO:0007669"/>
    <property type="project" value="InterPro"/>
</dbReference>
<dbReference type="InterPro" id="IPR003346">
    <property type="entry name" value="Transposase_20"/>
</dbReference>
<reference evidence="3" key="1">
    <citation type="journal article" date="2015" name="Nature">
        <title>Complex archaea that bridge the gap between prokaryotes and eukaryotes.</title>
        <authorList>
            <person name="Spang A."/>
            <person name="Saw J.H."/>
            <person name="Jorgensen S.L."/>
            <person name="Zaremba-Niedzwiedzka K."/>
            <person name="Martijn J."/>
            <person name="Lind A.E."/>
            <person name="van Eijk R."/>
            <person name="Schleper C."/>
            <person name="Guy L."/>
            <person name="Ettema T.J."/>
        </authorList>
    </citation>
    <scope>NUCLEOTIDE SEQUENCE</scope>
</reference>
<dbReference type="GO" id="GO:0006313">
    <property type="term" value="P:DNA transposition"/>
    <property type="evidence" value="ECO:0007669"/>
    <property type="project" value="InterPro"/>
</dbReference>
<dbReference type="InterPro" id="IPR047650">
    <property type="entry name" value="Transpos_IS110"/>
</dbReference>
<feature type="domain" description="Transposase IS110-like N-terminal" evidence="1">
    <location>
        <begin position="5"/>
        <end position="160"/>
    </location>
</feature>
<evidence type="ECO:0000259" key="1">
    <source>
        <dbReference type="Pfam" id="PF01548"/>
    </source>
</evidence>
<gene>
    <name evidence="3" type="ORF">LCGC14_2063430</name>
</gene>
<dbReference type="InterPro" id="IPR002525">
    <property type="entry name" value="Transp_IS110-like_N"/>
</dbReference>
<evidence type="ECO:0000259" key="2">
    <source>
        <dbReference type="Pfam" id="PF02371"/>
    </source>
</evidence>
<dbReference type="Pfam" id="PF01548">
    <property type="entry name" value="DEDD_Tnp_IS110"/>
    <property type="match status" value="1"/>
</dbReference>
<dbReference type="GO" id="GO:0003677">
    <property type="term" value="F:DNA binding"/>
    <property type="evidence" value="ECO:0007669"/>
    <property type="project" value="InterPro"/>
</dbReference>
<name>A0A0F9GYZ4_9ZZZZ</name>
<sequence length="360" mass="41250">MLYLAIDQHRKQLTVNLRNESGDVLLKRQVSTQWLRVRKFLEEVQKQGHSEGGFVAILEVCGFNDWLVKLLEEYGCRELILIQPEKRSKKKTDRRDANTLGEVLWVNRKRLLAGKRVQGIRRVQPPSERDAEDRQITALRKRLGQLRTRTINKIKHVLRKHNLEQECPTKGIDTIKGKKWLGQLALGVIDRLEMNQLLVQWQLWDEQIEKVAAEIQKRQAQSKTAAVLATIPGCAAYSSLALASRIGSIERFPRPSSLANYWGLTPGCRNSGQATDRLGSITKQGSAMARFILGQLVLHVLRRDPWMKAWYGRIKKRRGSKIARVAVMRRLATIIWQIVKHNEPYTVGGPPRRELKAQSA</sequence>
<organism evidence="3">
    <name type="scientific">marine sediment metagenome</name>
    <dbReference type="NCBI Taxonomy" id="412755"/>
    <lineage>
        <taxon>unclassified sequences</taxon>
        <taxon>metagenomes</taxon>
        <taxon>ecological metagenomes</taxon>
    </lineage>
</organism>
<accession>A0A0F9GYZ4</accession>
<protein>
    <submittedName>
        <fullName evidence="3">Uncharacterized protein</fullName>
    </submittedName>
</protein>
<dbReference type="EMBL" id="LAZR01024602">
    <property type="protein sequence ID" value="KKL74585.1"/>
    <property type="molecule type" value="Genomic_DNA"/>
</dbReference>
<dbReference type="AlphaFoldDB" id="A0A0F9GYZ4"/>
<dbReference type="NCBIfam" id="NF033542">
    <property type="entry name" value="transpos_IS110"/>
    <property type="match status" value="1"/>
</dbReference>
<proteinExistence type="predicted"/>
<dbReference type="PANTHER" id="PTHR33055:SF13">
    <property type="entry name" value="TRANSPOSASE"/>
    <property type="match status" value="1"/>
</dbReference>
<comment type="caution">
    <text evidence="3">The sequence shown here is derived from an EMBL/GenBank/DDBJ whole genome shotgun (WGS) entry which is preliminary data.</text>
</comment>
<feature type="domain" description="Transposase IS116/IS110/IS902 C-terminal" evidence="2">
    <location>
        <begin position="226"/>
        <end position="311"/>
    </location>
</feature>
<evidence type="ECO:0000313" key="3">
    <source>
        <dbReference type="EMBL" id="KKL74585.1"/>
    </source>
</evidence>